<protein>
    <submittedName>
        <fullName evidence="2">Uncharacterized protein</fullName>
    </submittedName>
</protein>
<evidence type="ECO:0000313" key="2">
    <source>
        <dbReference type="EMBL" id="KIM63624.1"/>
    </source>
</evidence>
<feature type="transmembrane region" description="Helical" evidence="1">
    <location>
        <begin position="31"/>
        <end position="50"/>
    </location>
</feature>
<gene>
    <name evidence="2" type="ORF">SCLCIDRAFT_1214018</name>
</gene>
<dbReference type="Proteomes" id="UP000053989">
    <property type="component" value="Unassembled WGS sequence"/>
</dbReference>
<dbReference type="EMBL" id="KN822033">
    <property type="protein sequence ID" value="KIM63624.1"/>
    <property type="molecule type" value="Genomic_DNA"/>
</dbReference>
<keyword evidence="1" id="KW-0812">Transmembrane</keyword>
<dbReference type="HOGENOM" id="CLU_3107761_0_0_1"/>
<proteinExistence type="predicted"/>
<evidence type="ECO:0000313" key="3">
    <source>
        <dbReference type="Proteomes" id="UP000053989"/>
    </source>
</evidence>
<keyword evidence="1" id="KW-0472">Membrane</keyword>
<keyword evidence="3" id="KW-1185">Reference proteome</keyword>
<reference evidence="3" key="2">
    <citation type="submission" date="2015-01" db="EMBL/GenBank/DDBJ databases">
        <title>Evolutionary Origins and Diversification of the Mycorrhizal Mutualists.</title>
        <authorList>
            <consortium name="DOE Joint Genome Institute"/>
            <consortium name="Mycorrhizal Genomics Consortium"/>
            <person name="Kohler A."/>
            <person name="Kuo A."/>
            <person name="Nagy L.G."/>
            <person name="Floudas D."/>
            <person name="Copeland A."/>
            <person name="Barry K.W."/>
            <person name="Cichocki N."/>
            <person name="Veneault-Fourrey C."/>
            <person name="LaButti K."/>
            <person name="Lindquist E.A."/>
            <person name="Lipzen A."/>
            <person name="Lundell T."/>
            <person name="Morin E."/>
            <person name="Murat C."/>
            <person name="Riley R."/>
            <person name="Ohm R."/>
            <person name="Sun H."/>
            <person name="Tunlid A."/>
            <person name="Henrissat B."/>
            <person name="Grigoriev I.V."/>
            <person name="Hibbett D.S."/>
            <person name="Martin F."/>
        </authorList>
    </citation>
    <scope>NUCLEOTIDE SEQUENCE [LARGE SCALE GENOMIC DNA]</scope>
    <source>
        <strain evidence="3">Foug A</strain>
    </source>
</reference>
<name>A0A0C3E5C7_9AGAM</name>
<reference evidence="2 3" key="1">
    <citation type="submission" date="2014-04" db="EMBL/GenBank/DDBJ databases">
        <authorList>
            <consortium name="DOE Joint Genome Institute"/>
            <person name="Kuo A."/>
            <person name="Kohler A."/>
            <person name="Nagy L.G."/>
            <person name="Floudas D."/>
            <person name="Copeland A."/>
            <person name="Barry K.W."/>
            <person name="Cichocki N."/>
            <person name="Veneault-Fourrey C."/>
            <person name="LaButti K."/>
            <person name="Lindquist E.A."/>
            <person name="Lipzen A."/>
            <person name="Lundell T."/>
            <person name="Morin E."/>
            <person name="Murat C."/>
            <person name="Sun H."/>
            <person name="Tunlid A."/>
            <person name="Henrissat B."/>
            <person name="Grigoriev I.V."/>
            <person name="Hibbett D.S."/>
            <person name="Martin F."/>
            <person name="Nordberg H.P."/>
            <person name="Cantor M.N."/>
            <person name="Hua S.X."/>
        </authorList>
    </citation>
    <scope>NUCLEOTIDE SEQUENCE [LARGE SCALE GENOMIC DNA]</scope>
    <source>
        <strain evidence="2 3">Foug A</strain>
    </source>
</reference>
<organism evidence="2 3">
    <name type="scientific">Scleroderma citrinum Foug A</name>
    <dbReference type="NCBI Taxonomy" id="1036808"/>
    <lineage>
        <taxon>Eukaryota</taxon>
        <taxon>Fungi</taxon>
        <taxon>Dikarya</taxon>
        <taxon>Basidiomycota</taxon>
        <taxon>Agaricomycotina</taxon>
        <taxon>Agaricomycetes</taxon>
        <taxon>Agaricomycetidae</taxon>
        <taxon>Boletales</taxon>
        <taxon>Sclerodermatineae</taxon>
        <taxon>Sclerodermataceae</taxon>
        <taxon>Scleroderma</taxon>
    </lineage>
</organism>
<accession>A0A0C3E5C7</accession>
<keyword evidence="1" id="KW-1133">Transmembrane helix</keyword>
<dbReference type="InParanoid" id="A0A0C3E5C7"/>
<dbReference type="AlphaFoldDB" id="A0A0C3E5C7"/>
<evidence type="ECO:0000256" key="1">
    <source>
        <dbReference type="SAM" id="Phobius"/>
    </source>
</evidence>
<sequence length="51" mass="5550">MIYAEEYPVDGYASDVATNCSMSRLFSTPPFVPISLAALAFVLLHIPVMIS</sequence>